<comment type="caution">
    <text evidence="5">The sequence shown here is derived from an EMBL/GenBank/DDBJ whole genome shotgun (WGS) entry which is preliminary data.</text>
</comment>
<dbReference type="EMBL" id="JAPFQI010000037">
    <property type="protein sequence ID" value="MCW8088417.1"/>
    <property type="molecule type" value="Genomic_DNA"/>
</dbReference>
<keyword evidence="2 5" id="KW-0238">DNA-binding</keyword>
<dbReference type="Proteomes" id="UP001526430">
    <property type="component" value="Unassembled WGS sequence"/>
</dbReference>
<keyword evidence="6" id="KW-1185">Reference proteome</keyword>
<dbReference type="GO" id="GO:0003677">
    <property type="term" value="F:DNA binding"/>
    <property type="evidence" value="ECO:0007669"/>
    <property type="project" value="UniProtKB-KW"/>
</dbReference>
<evidence type="ECO:0000256" key="1">
    <source>
        <dbReference type="ARBA" id="ARBA00023015"/>
    </source>
</evidence>
<keyword evidence="1" id="KW-0805">Transcription regulation</keyword>
<dbReference type="PROSITE" id="PS50937">
    <property type="entry name" value="HTH_MERR_2"/>
    <property type="match status" value="1"/>
</dbReference>
<keyword evidence="3" id="KW-0804">Transcription</keyword>
<organism evidence="5 6">
    <name type="scientific">Sabulicella glaciei</name>
    <dbReference type="NCBI Taxonomy" id="2984948"/>
    <lineage>
        <taxon>Bacteria</taxon>
        <taxon>Pseudomonadati</taxon>
        <taxon>Pseudomonadota</taxon>
        <taxon>Alphaproteobacteria</taxon>
        <taxon>Acetobacterales</taxon>
        <taxon>Acetobacteraceae</taxon>
        <taxon>Sabulicella</taxon>
    </lineage>
</organism>
<dbReference type="PANTHER" id="PTHR30204:SF94">
    <property type="entry name" value="HEAVY METAL-DEPENDENT TRANSCRIPTIONAL REGULATOR HI_0293-RELATED"/>
    <property type="match status" value="1"/>
</dbReference>
<name>A0ABT3P1Y0_9PROT</name>
<feature type="domain" description="HTH merR-type" evidence="4">
    <location>
        <begin position="1"/>
        <end position="63"/>
    </location>
</feature>
<evidence type="ECO:0000313" key="5">
    <source>
        <dbReference type="EMBL" id="MCW8088417.1"/>
    </source>
</evidence>
<evidence type="ECO:0000256" key="3">
    <source>
        <dbReference type="ARBA" id="ARBA00023163"/>
    </source>
</evidence>
<evidence type="ECO:0000256" key="2">
    <source>
        <dbReference type="ARBA" id="ARBA00023125"/>
    </source>
</evidence>
<evidence type="ECO:0000259" key="4">
    <source>
        <dbReference type="PROSITE" id="PS50937"/>
    </source>
</evidence>
<dbReference type="InterPro" id="IPR047057">
    <property type="entry name" value="MerR_fam"/>
</dbReference>
<sequence length="120" mass="13545">MAEGSGVSAKLIGHYKANGLVRPERKSNKYRAYTDKRVSVLRFIRHARELNFLLAEVRNILALWSDDQKAPEEPRASALRHVGALEEKARSMQAVAKALRDLTITIETEEKSEVPRFEAA</sequence>
<proteinExistence type="predicted"/>
<dbReference type="Gene3D" id="1.10.1660.10">
    <property type="match status" value="1"/>
</dbReference>
<dbReference type="RefSeq" id="WP_301592652.1">
    <property type="nucleotide sequence ID" value="NZ_JAPFQI010000037.1"/>
</dbReference>
<dbReference type="SMART" id="SM00422">
    <property type="entry name" value="HTH_MERR"/>
    <property type="match status" value="1"/>
</dbReference>
<protein>
    <submittedName>
        <fullName evidence="5">MerR family DNA-binding protein</fullName>
    </submittedName>
</protein>
<reference evidence="5 6" key="1">
    <citation type="submission" date="2022-10" db="EMBL/GenBank/DDBJ databases">
        <title>Roseococcus glaciei nov., sp. nov., isolated from glacier.</title>
        <authorList>
            <person name="Liu Q."/>
            <person name="Xin Y.-H."/>
        </authorList>
    </citation>
    <scope>NUCLEOTIDE SEQUENCE [LARGE SCALE GENOMIC DNA]</scope>
    <source>
        <strain evidence="5 6">MDT2-1-1</strain>
    </source>
</reference>
<dbReference type="InterPro" id="IPR015358">
    <property type="entry name" value="Tscrpt_reg_MerR_DNA-bd"/>
</dbReference>
<dbReference type="PANTHER" id="PTHR30204">
    <property type="entry name" value="REDOX-CYCLING DRUG-SENSING TRANSCRIPTIONAL ACTIVATOR SOXR"/>
    <property type="match status" value="1"/>
</dbReference>
<dbReference type="InterPro" id="IPR009061">
    <property type="entry name" value="DNA-bd_dom_put_sf"/>
</dbReference>
<dbReference type="SUPFAM" id="SSF46955">
    <property type="entry name" value="Putative DNA-binding domain"/>
    <property type="match status" value="1"/>
</dbReference>
<gene>
    <name evidence="5" type="ORF">OF850_22815</name>
</gene>
<dbReference type="Pfam" id="PF09278">
    <property type="entry name" value="MerR-DNA-bind"/>
    <property type="match status" value="1"/>
</dbReference>
<accession>A0ABT3P1Y0</accession>
<evidence type="ECO:0000313" key="6">
    <source>
        <dbReference type="Proteomes" id="UP001526430"/>
    </source>
</evidence>
<dbReference type="InterPro" id="IPR000551">
    <property type="entry name" value="MerR-type_HTH_dom"/>
</dbReference>